<proteinExistence type="predicted"/>
<dbReference type="Proteomes" id="UP001215598">
    <property type="component" value="Unassembled WGS sequence"/>
</dbReference>
<comment type="caution">
    <text evidence="1">The sequence shown here is derived from an EMBL/GenBank/DDBJ whole genome shotgun (WGS) entry which is preliminary data.</text>
</comment>
<evidence type="ECO:0008006" key="3">
    <source>
        <dbReference type="Google" id="ProtNLM"/>
    </source>
</evidence>
<name>A0AAD7JKQ6_9AGAR</name>
<evidence type="ECO:0000313" key="1">
    <source>
        <dbReference type="EMBL" id="KAJ7766901.1"/>
    </source>
</evidence>
<reference evidence="1" key="1">
    <citation type="submission" date="2023-03" db="EMBL/GenBank/DDBJ databases">
        <title>Massive genome expansion in bonnet fungi (Mycena s.s.) driven by repeated elements and novel gene families across ecological guilds.</title>
        <authorList>
            <consortium name="Lawrence Berkeley National Laboratory"/>
            <person name="Harder C.B."/>
            <person name="Miyauchi S."/>
            <person name="Viragh M."/>
            <person name="Kuo A."/>
            <person name="Thoen E."/>
            <person name="Andreopoulos B."/>
            <person name="Lu D."/>
            <person name="Skrede I."/>
            <person name="Drula E."/>
            <person name="Henrissat B."/>
            <person name="Morin E."/>
            <person name="Kohler A."/>
            <person name="Barry K."/>
            <person name="LaButti K."/>
            <person name="Morin E."/>
            <person name="Salamov A."/>
            <person name="Lipzen A."/>
            <person name="Mereny Z."/>
            <person name="Hegedus B."/>
            <person name="Baldrian P."/>
            <person name="Stursova M."/>
            <person name="Weitz H."/>
            <person name="Taylor A."/>
            <person name="Grigoriev I.V."/>
            <person name="Nagy L.G."/>
            <person name="Martin F."/>
            <person name="Kauserud H."/>
        </authorList>
    </citation>
    <scope>NUCLEOTIDE SEQUENCE</scope>
    <source>
        <strain evidence="1">CBHHK182m</strain>
    </source>
</reference>
<gene>
    <name evidence="1" type="ORF">B0H16DRAFT_1522769</name>
</gene>
<accession>A0AAD7JKQ6</accession>
<keyword evidence="2" id="KW-1185">Reference proteome</keyword>
<sequence>MYVEELEARIDKLANEIKELQHQKCATQRQLNALRDPVERLPLEISSEIFLQCPFEHDGLGQMGQSKPQMAPLLLLQICRAWTNIASYTPALWARVHMDRPRANILQVWLQRARNHALAVSLRRTLSLDLALVLRRHSEQLTNLYLRLAECNMTHLISDDASWPGLRTFRIGLQFDDEYDKYHRGRLPLAPLRALLCRSESHRIGFGGSLDMGRQ</sequence>
<dbReference type="AlphaFoldDB" id="A0AAD7JKQ6"/>
<dbReference type="EMBL" id="JARKIB010000023">
    <property type="protein sequence ID" value="KAJ7766901.1"/>
    <property type="molecule type" value="Genomic_DNA"/>
</dbReference>
<evidence type="ECO:0000313" key="2">
    <source>
        <dbReference type="Proteomes" id="UP001215598"/>
    </source>
</evidence>
<organism evidence="1 2">
    <name type="scientific">Mycena metata</name>
    <dbReference type="NCBI Taxonomy" id="1033252"/>
    <lineage>
        <taxon>Eukaryota</taxon>
        <taxon>Fungi</taxon>
        <taxon>Dikarya</taxon>
        <taxon>Basidiomycota</taxon>
        <taxon>Agaricomycotina</taxon>
        <taxon>Agaricomycetes</taxon>
        <taxon>Agaricomycetidae</taxon>
        <taxon>Agaricales</taxon>
        <taxon>Marasmiineae</taxon>
        <taxon>Mycenaceae</taxon>
        <taxon>Mycena</taxon>
    </lineage>
</organism>
<protein>
    <recommendedName>
        <fullName evidence="3">F-box domain-containing protein</fullName>
    </recommendedName>
</protein>